<dbReference type="Gene3D" id="3.40.395.10">
    <property type="entry name" value="Adenoviral Proteinase, Chain A"/>
    <property type="match status" value="1"/>
</dbReference>
<organism evidence="5 6">
    <name type="scientific">Trema orientale</name>
    <name type="common">Charcoal tree</name>
    <name type="synonym">Celtis orientalis</name>
    <dbReference type="NCBI Taxonomy" id="63057"/>
    <lineage>
        <taxon>Eukaryota</taxon>
        <taxon>Viridiplantae</taxon>
        <taxon>Streptophyta</taxon>
        <taxon>Embryophyta</taxon>
        <taxon>Tracheophyta</taxon>
        <taxon>Spermatophyta</taxon>
        <taxon>Magnoliopsida</taxon>
        <taxon>eudicotyledons</taxon>
        <taxon>Gunneridae</taxon>
        <taxon>Pentapetalae</taxon>
        <taxon>rosids</taxon>
        <taxon>fabids</taxon>
        <taxon>Rosales</taxon>
        <taxon>Cannabaceae</taxon>
        <taxon>Trema</taxon>
    </lineage>
</organism>
<dbReference type="InterPro" id="IPR003653">
    <property type="entry name" value="Peptidase_C48_C"/>
</dbReference>
<sequence length="214" mass="24893">MKKGCDLLVIKSDDRLVEYILGYYMHCNTAWSEVDHVLMPVHMETLNHWILVHFDIHSRCLHVYNSLRSASHDKKAKKIVERYSVIIPLLLDLVCFYKSRNDIELSSQYFVNKKATDCLEIMMVDGLSQQTQCDCGVFVFAFAEYFIHGATDKLKDLCVKDKRNKLCVDLYKHACKKQLEGYESDSEFPGRLKDNEIKGLILEAKEDEESELKK</sequence>
<proteinExistence type="inferred from homology"/>
<feature type="domain" description="Ubiquitin-like protease family profile" evidence="4">
    <location>
        <begin position="1"/>
        <end position="146"/>
    </location>
</feature>
<dbReference type="SUPFAM" id="SSF54001">
    <property type="entry name" value="Cysteine proteinases"/>
    <property type="match status" value="1"/>
</dbReference>
<dbReference type="OrthoDB" id="1291327at2759"/>
<dbReference type="GO" id="GO:0006508">
    <property type="term" value="P:proteolysis"/>
    <property type="evidence" value="ECO:0007669"/>
    <property type="project" value="UniProtKB-KW"/>
</dbReference>
<dbReference type="AlphaFoldDB" id="A0A2P5E8S6"/>
<dbReference type="GO" id="GO:0008234">
    <property type="term" value="F:cysteine-type peptidase activity"/>
    <property type="evidence" value="ECO:0007669"/>
    <property type="project" value="InterPro"/>
</dbReference>
<dbReference type="PANTHER" id="PTHR31470:SF53">
    <property type="entry name" value="CYSTEINE PROTEINASES SUPERFAMILY PROTEIN-RELATED"/>
    <property type="match status" value="1"/>
</dbReference>
<evidence type="ECO:0000256" key="1">
    <source>
        <dbReference type="ARBA" id="ARBA00005234"/>
    </source>
</evidence>
<evidence type="ECO:0000313" key="6">
    <source>
        <dbReference type="Proteomes" id="UP000237000"/>
    </source>
</evidence>
<accession>A0A2P5E8S6</accession>
<dbReference type="PROSITE" id="PS50600">
    <property type="entry name" value="ULP_PROTEASE"/>
    <property type="match status" value="1"/>
</dbReference>
<comment type="similarity">
    <text evidence="1">Belongs to the peptidase C48 family.</text>
</comment>
<dbReference type="InParanoid" id="A0A2P5E8S6"/>
<dbReference type="EMBL" id="JXTC01000205">
    <property type="protein sequence ID" value="PON81941.1"/>
    <property type="molecule type" value="Genomic_DNA"/>
</dbReference>
<evidence type="ECO:0000313" key="5">
    <source>
        <dbReference type="EMBL" id="PON81941.1"/>
    </source>
</evidence>
<gene>
    <name evidence="5" type="ORF">TorRG33x02_222640</name>
</gene>
<evidence type="ECO:0000259" key="4">
    <source>
        <dbReference type="PROSITE" id="PS50600"/>
    </source>
</evidence>
<comment type="caution">
    <text evidence="5">The sequence shown here is derived from an EMBL/GenBank/DDBJ whole genome shotgun (WGS) entry which is preliminary data.</text>
</comment>
<keyword evidence="2 5" id="KW-0645">Protease</keyword>
<dbReference type="Proteomes" id="UP000237000">
    <property type="component" value="Unassembled WGS sequence"/>
</dbReference>
<evidence type="ECO:0000256" key="3">
    <source>
        <dbReference type="ARBA" id="ARBA00022801"/>
    </source>
</evidence>
<name>A0A2P5E8S6_TREOI</name>
<keyword evidence="3" id="KW-0378">Hydrolase</keyword>
<reference evidence="6" key="1">
    <citation type="submission" date="2016-06" db="EMBL/GenBank/DDBJ databases">
        <title>Parallel loss of symbiosis genes in relatives of nitrogen-fixing non-legume Parasponia.</title>
        <authorList>
            <person name="Van Velzen R."/>
            <person name="Holmer R."/>
            <person name="Bu F."/>
            <person name="Rutten L."/>
            <person name="Van Zeijl A."/>
            <person name="Liu W."/>
            <person name="Santuari L."/>
            <person name="Cao Q."/>
            <person name="Sharma T."/>
            <person name="Shen D."/>
            <person name="Roswanjaya Y."/>
            <person name="Wardhani T."/>
            <person name="Kalhor M.S."/>
            <person name="Jansen J."/>
            <person name="Van den Hoogen J."/>
            <person name="Gungor B."/>
            <person name="Hartog M."/>
            <person name="Hontelez J."/>
            <person name="Verver J."/>
            <person name="Yang W.-C."/>
            <person name="Schijlen E."/>
            <person name="Repin R."/>
            <person name="Schilthuizen M."/>
            <person name="Schranz E."/>
            <person name="Heidstra R."/>
            <person name="Miyata K."/>
            <person name="Fedorova E."/>
            <person name="Kohlen W."/>
            <person name="Bisseling T."/>
            <person name="Smit S."/>
            <person name="Geurts R."/>
        </authorList>
    </citation>
    <scope>NUCLEOTIDE SEQUENCE [LARGE SCALE GENOMIC DNA]</scope>
    <source>
        <strain evidence="6">cv. RG33-2</strain>
    </source>
</reference>
<dbReference type="PANTHER" id="PTHR31470">
    <property type="entry name" value="CYSTEINE PROTEINASES SUPERFAMILY PROTEIN-RELATED-RELATED"/>
    <property type="match status" value="1"/>
</dbReference>
<evidence type="ECO:0000256" key="2">
    <source>
        <dbReference type="ARBA" id="ARBA00022670"/>
    </source>
</evidence>
<keyword evidence="6" id="KW-1185">Reference proteome</keyword>
<protein>
    <submittedName>
        <fullName evidence="5">Ulp1 protease family, C-terminal catalytic domain containing protein</fullName>
    </submittedName>
</protein>
<dbReference type="Pfam" id="PF02902">
    <property type="entry name" value="Peptidase_C48"/>
    <property type="match status" value="1"/>
</dbReference>
<dbReference type="InterPro" id="IPR038765">
    <property type="entry name" value="Papain-like_cys_pep_sf"/>
</dbReference>